<protein>
    <submittedName>
        <fullName evidence="1">Uncharacterized protein</fullName>
    </submittedName>
</protein>
<evidence type="ECO:0000313" key="1">
    <source>
        <dbReference type="EMBL" id="KAK7306456.1"/>
    </source>
</evidence>
<dbReference type="InterPro" id="IPR027417">
    <property type="entry name" value="P-loop_NTPase"/>
</dbReference>
<dbReference type="AlphaFoldDB" id="A0AAN9PQB6"/>
<sequence>MRLQNHSLPKPELVLEFNGKTLSTDEAHVSEAIRIATDEFAGNGKGISSNPLTLVVKKDGVPDLTMLIQVYNCKSNLYCFAPLKLNDEYEIKIRKFHIHHLKDNKLNIPCIHSILSIFTSWI</sequence>
<accession>A0AAN9PQB6</accession>
<name>A0AAN9PQB6_CANGL</name>
<proteinExistence type="predicted"/>
<gene>
    <name evidence="1" type="ORF">VNO77_44397</name>
</gene>
<dbReference type="EMBL" id="JAYMYQ010000011">
    <property type="protein sequence ID" value="KAK7306456.1"/>
    <property type="molecule type" value="Genomic_DNA"/>
</dbReference>
<comment type="caution">
    <text evidence="1">The sequence shown here is derived from an EMBL/GenBank/DDBJ whole genome shotgun (WGS) entry which is preliminary data.</text>
</comment>
<keyword evidence="2" id="KW-1185">Reference proteome</keyword>
<organism evidence="1 2">
    <name type="scientific">Canavalia gladiata</name>
    <name type="common">Sword bean</name>
    <name type="synonym">Dolichos gladiatus</name>
    <dbReference type="NCBI Taxonomy" id="3824"/>
    <lineage>
        <taxon>Eukaryota</taxon>
        <taxon>Viridiplantae</taxon>
        <taxon>Streptophyta</taxon>
        <taxon>Embryophyta</taxon>
        <taxon>Tracheophyta</taxon>
        <taxon>Spermatophyta</taxon>
        <taxon>Magnoliopsida</taxon>
        <taxon>eudicotyledons</taxon>
        <taxon>Gunneridae</taxon>
        <taxon>Pentapetalae</taxon>
        <taxon>rosids</taxon>
        <taxon>fabids</taxon>
        <taxon>Fabales</taxon>
        <taxon>Fabaceae</taxon>
        <taxon>Papilionoideae</taxon>
        <taxon>50 kb inversion clade</taxon>
        <taxon>NPAAA clade</taxon>
        <taxon>indigoferoid/millettioid clade</taxon>
        <taxon>Phaseoleae</taxon>
        <taxon>Canavalia</taxon>
    </lineage>
</organism>
<dbReference type="Gene3D" id="3.40.50.300">
    <property type="entry name" value="P-loop containing nucleotide triphosphate hydrolases"/>
    <property type="match status" value="1"/>
</dbReference>
<dbReference type="Proteomes" id="UP001367508">
    <property type="component" value="Unassembled WGS sequence"/>
</dbReference>
<evidence type="ECO:0000313" key="2">
    <source>
        <dbReference type="Proteomes" id="UP001367508"/>
    </source>
</evidence>
<reference evidence="1 2" key="1">
    <citation type="submission" date="2024-01" db="EMBL/GenBank/DDBJ databases">
        <title>The genomes of 5 underutilized Papilionoideae crops provide insights into root nodulation and disease resistanc.</title>
        <authorList>
            <person name="Jiang F."/>
        </authorList>
    </citation>
    <scope>NUCLEOTIDE SEQUENCE [LARGE SCALE GENOMIC DNA]</scope>
    <source>
        <strain evidence="1">LVBAO_FW01</strain>
        <tissue evidence="1">Leaves</tissue>
    </source>
</reference>